<dbReference type="InterPro" id="IPR031638">
    <property type="entry name" value="Melanoregulin"/>
</dbReference>
<dbReference type="Proteomes" id="UP000515152">
    <property type="component" value="Chromosome 1"/>
</dbReference>
<gene>
    <name evidence="3" type="primary">mreg</name>
</gene>
<accession>A0A6P3VHA6</accession>
<name>A0A6P3VHA6_CLUHA</name>
<dbReference type="AlphaFoldDB" id="A0A6P3VHA6"/>
<dbReference type="GO" id="GO:0042470">
    <property type="term" value="C:melanosome"/>
    <property type="evidence" value="ECO:0007669"/>
    <property type="project" value="InterPro"/>
</dbReference>
<dbReference type="OrthoDB" id="10015106at2759"/>
<dbReference type="KEGG" id="char:105890701"/>
<dbReference type="GeneID" id="105890701"/>
<dbReference type="Pfam" id="PF15812">
    <property type="entry name" value="MREG"/>
    <property type="match status" value="1"/>
</dbReference>
<feature type="compositionally biased region" description="Acidic residues" evidence="1">
    <location>
        <begin position="223"/>
        <end position="244"/>
    </location>
</feature>
<dbReference type="GO" id="GO:0032402">
    <property type="term" value="P:melanosome transport"/>
    <property type="evidence" value="ECO:0007669"/>
    <property type="project" value="InterPro"/>
</dbReference>
<keyword evidence="2" id="KW-1185">Reference proteome</keyword>
<evidence type="ECO:0000313" key="2">
    <source>
        <dbReference type="Proteomes" id="UP000515152"/>
    </source>
</evidence>
<reference evidence="3" key="1">
    <citation type="submission" date="2025-08" db="UniProtKB">
        <authorList>
            <consortium name="RefSeq"/>
        </authorList>
    </citation>
    <scope>IDENTIFICATION</scope>
</reference>
<evidence type="ECO:0000313" key="3">
    <source>
        <dbReference type="RefSeq" id="XP_012672220.1"/>
    </source>
</evidence>
<sequence>MGAAFKRFCARFCCCCCCEDADEEEKRPILGNETLEYFNREAQKRRDQETNLWSEPGDPSHSERDDDRTLYNLLQKREQTNRGSHRFRRLSVDIEAMREVRREVRDKWQMILENLGFMAEAEALLTVSAGASLDRMRNAPKSRAMLQTLHSETSIFYSRSNEPPPERYLFIMDRLIYLDAADDFLAKARRFYPPKGSDDEEEETGLAINLPLLLARLAQARGEEDDVDGEEGSGQDEPDYNGRD</sequence>
<feature type="region of interest" description="Disordered" evidence="1">
    <location>
        <begin position="46"/>
        <end position="66"/>
    </location>
</feature>
<dbReference type="CTD" id="55686"/>
<organism evidence="2 3">
    <name type="scientific">Clupea harengus</name>
    <name type="common">Atlantic herring</name>
    <dbReference type="NCBI Taxonomy" id="7950"/>
    <lineage>
        <taxon>Eukaryota</taxon>
        <taxon>Metazoa</taxon>
        <taxon>Chordata</taxon>
        <taxon>Craniata</taxon>
        <taxon>Vertebrata</taxon>
        <taxon>Euteleostomi</taxon>
        <taxon>Actinopterygii</taxon>
        <taxon>Neopterygii</taxon>
        <taxon>Teleostei</taxon>
        <taxon>Clupei</taxon>
        <taxon>Clupeiformes</taxon>
        <taxon>Clupeoidei</taxon>
        <taxon>Clupeidae</taxon>
        <taxon>Clupea</taxon>
    </lineage>
</organism>
<proteinExistence type="predicted"/>
<dbReference type="PANTHER" id="PTHR34340">
    <property type="entry name" value="MELANOREGULIN"/>
    <property type="match status" value="1"/>
</dbReference>
<protein>
    <submittedName>
        <fullName evidence="3">Melanoregulin</fullName>
    </submittedName>
</protein>
<feature type="region of interest" description="Disordered" evidence="1">
    <location>
        <begin position="220"/>
        <end position="244"/>
    </location>
</feature>
<dbReference type="RefSeq" id="XP_012672220.1">
    <property type="nucleotide sequence ID" value="XM_012816766.3"/>
</dbReference>
<dbReference type="PANTHER" id="PTHR34340:SF1">
    <property type="entry name" value="MELANOREGULIN"/>
    <property type="match status" value="1"/>
</dbReference>
<evidence type="ECO:0000256" key="1">
    <source>
        <dbReference type="SAM" id="MobiDB-lite"/>
    </source>
</evidence>